<evidence type="ECO:0000256" key="2">
    <source>
        <dbReference type="ARBA" id="ARBA00007025"/>
    </source>
</evidence>
<keyword evidence="3" id="KW-0547">Nucleotide-binding</keyword>
<dbReference type="InterPro" id="IPR027417">
    <property type="entry name" value="P-loop_NTPase"/>
</dbReference>
<comment type="subcellular location">
    <subcellularLocation>
        <location evidence="1">Nucleus</location>
    </subcellularLocation>
</comment>
<keyword evidence="5" id="KW-0067">ATP-binding</keyword>
<feature type="non-terminal residue" evidence="9">
    <location>
        <position position="256"/>
    </location>
</feature>
<sequence length="256" mass="30092">MRKISSNEIELGNDPRMKAARLVFSQSLYSLDLIEYFLSCIDNSTQNGETKESLGNNTGSWAMGLDYFRLDGSTSSENRSLWCKAFNREDNLSDLISCSMLFSVSLQGTMEEKIYDRQVTKLSLSCRVVDEQQIERHYNMADLQELYQFDPEQKTKRPTPILPKVISERLIVFKFRGTTARYKIKTETVFDYQISYTEFQDRLLAEMLKEHEQWIVTYHEHDSLLENKEEEELNEEERQAAWEEYENEKKGKVIPP</sequence>
<proteinExistence type="inferred from homology"/>
<organism evidence="9 10">
    <name type="scientific">Periplaneta americana</name>
    <name type="common">American cockroach</name>
    <name type="synonym">Blatta americana</name>
    <dbReference type="NCBI Taxonomy" id="6978"/>
    <lineage>
        <taxon>Eukaryota</taxon>
        <taxon>Metazoa</taxon>
        <taxon>Ecdysozoa</taxon>
        <taxon>Arthropoda</taxon>
        <taxon>Hexapoda</taxon>
        <taxon>Insecta</taxon>
        <taxon>Pterygota</taxon>
        <taxon>Neoptera</taxon>
        <taxon>Polyneoptera</taxon>
        <taxon>Dictyoptera</taxon>
        <taxon>Blattodea</taxon>
        <taxon>Blattoidea</taxon>
        <taxon>Blattidae</taxon>
        <taxon>Blattinae</taxon>
        <taxon>Periplaneta</taxon>
    </lineage>
</organism>
<keyword evidence="7" id="KW-0539">Nucleus</keyword>
<dbReference type="PANTHER" id="PTHR45797:SF3">
    <property type="entry name" value="TRANSCRIPTIONAL REGULATOR ATRX HOMOLOG"/>
    <property type="match status" value="1"/>
</dbReference>
<protein>
    <submittedName>
        <fullName evidence="9">Uncharacterized protein</fullName>
    </submittedName>
</protein>
<comment type="similarity">
    <text evidence="2">Belongs to the SNF2/RAD54 helicase family.</text>
</comment>
<dbReference type="EMBL" id="JAJSOF020000005">
    <property type="protein sequence ID" value="KAJ4447095.1"/>
    <property type="molecule type" value="Genomic_DNA"/>
</dbReference>
<evidence type="ECO:0000313" key="9">
    <source>
        <dbReference type="EMBL" id="KAJ4447095.1"/>
    </source>
</evidence>
<keyword evidence="4" id="KW-0378">Hydrolase</keyword>
<dbReference type="Gene3D" id="3.40.50.300">
    <property type="entry name" value="P-loop containing nucleotide triphosphate hydrolases"/>
    <property type="match status" value="2"/>
</dbReference>
<keyword evidence="4" id="KW-0347">Helicase</keyword>
<feature type="compositionally biased region" description="Basic and acidic residues" evidence="8">
    <location>
        <begin position="236"/>
        <end position="256"/>
    </location>
</feature>
<evidence type="ECO:0000256" key="7">
    <source>
        <dbReference type="ARBA" id="ARBA00023242"/>
    </source>
</evidence>
<dbReference type="InterPro" id="IPR044574">
    <property type="entry name" value="ARIP4-like"/>
</dbReference>
<evidence type="ECO:0000313" key="10">
    <source>
        <dbReference type="Proteomes" id="UP001148838"/>
    </source>
</evidence>
<name>A0ABQ8TMS8_PERAM</name>
<evidence type="ECO:0000256" key="1">
    <source>
        <dbReference type="ARBA" id="ARBA00004123"/>
    </source>
</evidence>
<gene>
    <name evidence="9" type="ORF">ANN_09095</name>
</gene>
<comment type="caution">
    <text evidence="9">The sequence shown here is derived from an EMBL/GenBank/DDBJ whole genome shotgun (WGS) entry which is preliminary data.</text>
</comment>
<dbReference type="PANTHER" id="PTHR45797">
    <property type="entry name" value="RAD54-LIKE"/>
    <property type="match status" value="1"/>
</dbReference>
<reference evidence="9 10" key="1">
    <citation type="journal article" date="2022" name="Allergy">
        <title>Genome assembly and annotation of Periplaneta americana reveal a comprehensive cockroach allergen profile.</title>
        <authorList>
            <person name="Wang L."/>
            <person name="Xiong Q."/>
            <person name="Saelim N."/>
            <person name="Wang L."/>
            <person name="Nong W."/>
            <person name="Wan A.T."/>
            <person name="Shi M."/>
            <person name="Liu X."/>
            <person name="Cao Q."/>
            <person name="Hui J.H.L."/>
            <person name="Sookrung N."/>
            <person name="Leung T.F."/>
            <person name="Tungtrongchitr A."/>
            <person name="Tsui S.K.W."/>
        </authorList>
    </citation>
    <scope>NUCLEOTIDE SEQUENCE [LARGE SCALE GENOMIC DNA]</scope>
    <source>
        <strain evidence="9">PWHHKU_190912</strain>
    </source>
</reference>
<dbReference type="SUPFAM" id="SSF52540">
    <property type="entry name" value="P-loop containing nucleoside triphosphate hydrolases"/>
    <property type="match status" value="1"/>
</dbReference>
<accession>A0ABQ8TMS8</accession>
<dbReference type="Proteomes" id="UP001148838">
    <property type="component" value="Unassembled WGS sequence"/>
</dbReference>
<evidence type="ECO:0000256" key="6">
    <source>
        <dbReference type="ARBA" id="ARBA00023125"/>
    </source>
</evidence>
<feature type="region of interest" description="Disordered" evidence="8">
    <location>
        <begin position="226"/>
        <end position="256"/>
    </location>
</feature>
<keyword evidence="6" id="KW-0238">DNA-binding</keyword>
<evidence type="ECO:0000256" key="8">
    <source>
        <dbReference type="SAM" id="MobiDB-lite"/>
    </source>
</evidence>
<dbReference type="Gene3D" id="1.20.120.850">
    <property type="entry name" value="SWI2/SNF2 ATPases, N-terminal domain"/>
    <property type="match status" value="1"/>
</dbReference>
<evidence type="ECO:0000256" key="4">
    <source>
        <dbReference type="ARBA" id="ARBA00022806"/>
    </source>
</evidence>
<evidence type="ECO:0000256" key="5">
    <source>
        <dbReference type="ARBA" id="ARBA00022840"/>
    </source>
</evidence>
<evidence type="ECO:0000256" key="3">
    <source>
        <dbReference type="ARBA" id="ARBA00022741"/>
    </source>
</evidence>
<keyword evidence="10" id="KW-1185">Reference proteome</keyword>